<protein>
    <submittedName>
        <fullName evidence="5">Hint domain-containing protein</fullName>
    </submittedName>
</protein>
<name>A0A8X8GWU1_9RHOB</name>
<sequence length="963" mass="97307">MPTITGTTGDDTLTGGTAAETLLGDAGNDVLVGGGGGDLLAGGDGADTISGTGGDTVDGGADRDTLLLRDVLTIAYDPLNPGAGTITFIDSSTMTFSQIEEYVFAAGRDGVVDGTAGDDLIGYGYVDADGDAQDANDALLPGEAPNDDIIAAGDGHDTVYGGGGNDDITGDAGDDALHGDSGDDALDGGTGDDSLFGGDGADTLAGGEGADLIDSGDGDDVVFGGDGADNIFASTGNDTVYGGAGNDTLRGDAGADHLAGGADADAIYGGAGDVVDGGEGGDDNDTLYAGDVLSISLDPGNPEGGTLTFFDSSTMTFSNMERLILNGGPDGIIYGTDSDDLIDESYVDAQGGDRVDAGDAVFAGTAPDDDGISAGAGNDTVRSGAGVDDVYGGDGDDLLELGDGNDYAQGDAGNDTLHGQKGDDFIRGDAGDDSVYGGEGDDQVFGGADNDQVFGGVGNDSVFGGLGQDTIFGEDGNDTMFGMFGDDVIYGGDGDDRMSGNIGNDTFYGGAGADEMVGEDDADTFHGAEGDAVYGGEGGHDLDTLHVNDVASVHFDADNAENGIVTFNSGGTLTFTGIEHVVADGQHLGRDGVVEGTDGADLIDAGYTGDPEGDRIDNADAVDPAAGPDDDLVQAGAGNDTVQAGDGNDTIFGGTGTDALFGDAGDDLIYGGDDLDVLDGGTGNDTLVGGAGPDKLFGGDGRDRLFGNAGDTVDGGEGGDDFDVLDLTGTGRFEILPDADNAENGTVNFLDADGNVTGSLTFSNIESIVPCFTPGSLILTDRGEVPVEDLEPGDRVLTRDNGYQVIRWAGSRRLGRADLLAQPHMNPVLIRAGALGDALPERDMQVSPQHRMLITGPRAEMFFGEHEVLVAATHLVGLTGVARIAPRDVTYIHLMFDRHEIIRADGAWSESFQPGELTLNGIGAAQRAEILALFPQLGRPEGLVAYASARLSLKRHEAALLFG</sequence>
<dbReference type="PROSITE" id="PS50817">
    <property type="entry name" value="INTEIN_N_TER"/>
    <property type="match status" value="1"/>
</dbReference>
<evidence type="ECO:0000256" key="1">
    <source>
        <dbReference type="ARBA" id="ARBA00004613"/>
    </source>
</evidence>
<dbReference type="RefSeq" id="WP_174539278.1">
    <property type="nucleotide sequence ID" value="NZ_WHUT02000001.1"/>
</dbReference>
<dbReference type="PANTHER" id="PTHR38340:SF1">
    <property type="entry name" value="S-LAYER PROTEIN"/>
    <property type="match status" value="1"/>
</dbReference>
<keyword evidence="2" id="KW-0964">Secreted</keyword>
<proteinExistence type="predicted"/>
<keyword evidence="6" id="KW-1185">Reference proteome</keyword>
<dbReference type="InterPro" id="IPR011049">
    <property type="entry name" value="Serralysin-like_metalloprot_C"/>
</dbReference>
<gene>
    <name evidence="5" type="ORF">GEU84_002890</name>
</gene>
<evidence type="ECO:0000313" key="5">
    <source>
        <dbReference type="EMBL" id="NUB43318.1"/>
    </source>
</evidence>
<dbReference type="InterPro" id="IPR050557">
    <property type="entry name" value="RTX_toxin/Mannuronan_C5-epim"/>
</dbReference>
<dbReference type="GO" id="GO:0016539">
    <property type="term" value="P:intein-mediated protein splicing"/>
    <property type="evidence" value="ECO:0007669"/>
    <property type="project" value="InterPro"/>
</dbReference>
<dbReference type="SUPFAM" id="SSF51294">
    <property type="entry name" value="Hedgehog/intein (Hint) domain"/>
    <property type="match status" value="1"/>
</dbReference>
<feature type="region of interest" description="Disordered" evidence="3">
    <location>
        <begin position="161"/>
        <end position="194"/>
    </location>
</feature>
<dbReference type="InterPro" id="IPR036844">
    <property type="entry name" value="Hint_dom_sf"/>
</dbReference>
<comment type="subcellular location">
    <subcellularLocation>
        <location evidence="1">Secreted</location>
    </subcellularLocation>
</comment>
<dbReference type="InterPro" id="IPR006141">
    <property type="entry name" value="Intein_N"/>
</dbReference>
<feature type="domain" description="Hedgehog/Intein (Hint)" evidence="4">
    <location>
        <begin position="770"/>
        <end position="915"/>
    </location>
</feature>
<dbReference type="Gene3D" id="2.170.16.10">
    <property type="entry name" value="Hedgehog/Intein (Hint) domain"/>
    <property type="match status" value="1"/>
</dbReference>
<reference evidence="5" key="1">
    <citation type="submission" date="2020-05" db="EMBL/GenBank/DDBJ databases">
        <title>Fertoebacter nigrum gen. nov., sp. nov., a new member of the family Rhodobacteraceae.</title>
        <authorList>
            <person name="Szuroczki S."/>
            <person name="Abbaszade G."/>
            <person name="Buni D."/>
            <person name="Schumann P."/>
            <person name="Toth E."/>
        </authorList>
    </citation>
    <scope>NUCLEOTIDE SEQUENCE</scope>
    <source>
        <strain evidence="5">RG-N-1a</strain>
    </source>
</reference>
<dbReference type="SUPFAM" id="SSF51120">
    <property type="entry name" value="beta-Roll"/>
    <property type="match status" value="5"/>
</dbReference>
<dbReference type="GO" id="GO:0005509">
    <property type="term" value="F:calcium ion binding"/>
    <property type="evidence" value="ECO:0007669"/>
    <property type="project" value="InterPro"/>
</dbReference>
<evidence type="ECO:0000256" key="3">
    <source>
        <dbReference type="SAM" id="MobiDB-lite"/>
    </source>
</evidence>
<feature type="region of interest" description="Disordered" evidence="3">
    <location>
        <begin position="403"/>
        <end position="441"/>
    </location>
</feature>
<evidence type="ECO:0000259" key="4">
    <source>
        <dbReference type="Pfam" id="PF13403"/>
    </source>
</evidence>
<dbReference type="InterPro" id="IPR001343">
    <property type="entry name" value="Hemolysn_Ca-bd"/>
</dbReference>
<comment type="caution">
    <text evidence="5">The sequence shown here is derived from an EMBL/GenBank/DDBJ whole genome shotgun (WGS) entry which is preliminary data.</text>
</comment>
<evidence type="ECO:0000256" key="2">
    <source>
        <dbReference type="ARBA" id="ARBA00022525"/>
    </source>
</evidence>
<feature type="compositionally biased region" description="Basic and acidic residues" evidence="3">
    <location>
        <begin position="418"/>
        <end position="430"/>
    </location>
</feature>
<dbReference type="PANTHER" id="PTHR38340">
    <property type="entry name" value="S-LAYER PROTEIN"/>
    <property type="match status" value="1"/>
</dbReference>
<dbReference type="GO" id="GO:0005576">
    <property type="term" value="C:extracellular region"/>
    <property type="evidence" value="ECO:0007669"/>
    <property type="project" value="UniProtKB-SubCell"/>
</dbReference>
<organism evidence="5 6">
    <name type="scientific">Fertoeibacter niger</name>
    <dbReference type="NCBI Taxonomy" id="2656921"/>
    <lineage>
        <taxon>Bacteria</taxon>
        <taxon>Pseudomonadati</taxon>
        <taxon>Pseudomonadota</taxon>
        <taxon>Alphaproteobacteria</taxon>
        <taxon>Rhodobacterales</taxon>
        <taxon>Paracoccaceae</taxon>
        <taxon>Fertoeibacter</taxon>
    </lineage>
</organism>
<dbReference type="InterPro" id="IPR018511">
    <property type="entry name" value="Hemolysin-typ_Ca-bd_CS"/>
</dbReference>
<dbReference type="EMBL" id="WHUT02000001">
    <property type="protein sequence ID" value="NUB43318.1"/>
    <property type="molecule type" value="Genomic_DNA"/>
</dbReference>
<dbReference type="AlphaFoldDB" id="A0A8X8GWU1"/>
<evidence type="ECO:0000313" key="6">
    <source>
        <dbReference type="Proteomes" id="UP000484076"/>
    </source>
</evidence>
<dbReference type="Pfam" id="PF13403">
    <property type="entry name" value="Hint_2"/>
    <property type="match status" value="1"/>
</dbReference>
<dbReference type="Proteomes" id="UP000484076">
    <property type="component" value="Unassembled WGS sequence"/>
</dbReference>
<dbReference type="InterPro" id="IPR028992">
    <property type="entry name" value="Hedgehog/Intein_dom"/>
</dbReference>
<dbReference type="Gene3D" id="2.150.10.10">
    <property type="entry name" value="Serralysin-like metalloprotease, C-terminal"/>
    <property type="match status" value="5"/>
</dbReference>
<dbReference type="Pfam" id="PF00353">
    <property type="entry name" value="HemolysinCabind"/>
    <property type="match status" value="12"/>
</dbReference>
<dbReference type="PRINTS" id="PR00313">
    <property type="entry name" value="CABNDNGRPT"/>
</dbReference>
<dbReference type="PROSITE" id="PS00330">
    <property type="entry name" value="HEMOLYSIN_CALCIUM"/>
    <property type="match status" value="7"/>
</dbReference>
<accession>A0A8X8GWU1</accession>